<dbReference type="SMART" id="SM00484">
    <property type="entry name" value="XPGI"/>
    <property type="match status" value="1"/>
</dbReference>
<accession>R4GCI5</accession>
<dbReference type="GO" id="GO:0006281">
    <property type="term" value="P:DNA repair"/>
    <property type="evidence" value="ECO:0007669"/>
    <property type="project" value="UniProtKB-KW"/>
</dbReference>
<evidence type="ECO:0000256" key="1">
    <source>
        <dbReference type="ARBA" id="ARBA00022723"/>
    </source>
</evidence>
<evidence type="ECO:0000313" key="8">
    <source>
        <dbReference type="Ensembl" id="ENSACAP00000023052.2"/>
    </source>
</evidence>
<feature type="domain" description="XPG N-terminal" evidence="7">
    <location>
        <begin position="36"/>
        <end position="138"/>
    </location>
</feature>
<reference evidence="8" key="2">
    <citation type="submission" date="2025-08" db="UniProtKB">
        <authorList>
            <consortium name="Ensembl"/>
        </authorList>
    </citation>
    <scope>IDENTIFICATION</scope>
</reference>
<feature type="domain" description="XPG-I" evidence="6">
    <location>
        <begin position="163"/>
        <end position="232"/>
    </location>
</feature>
<dbReference type="GO" id="GO:0016788">
    <property type="term" value="F:hydrolase activity, acting on ester bonds"/>
    <property type="evidence" value="ECO:0007669"/>
    <property type="project" value="InterPro"/>
</dbReference>
<dbReference type="Pfam" id="PF00867">
    <property type="entry name" value="XPG_I"/>
    <property type="match status" value="1"/>
</dbReference>
<evidence type="ECO:0000256" key="3">
    <source>
        <dbReference type="ARBA" id="ARBA00022763"/>
    </source>
</evidence>
<dbReference type="Ensembl" id="ENSACAT00000030473.2">
    <property type="protein sequence ID" value="ENSACAP00000023052.2"/>
    <property type="gene ID" value="ENSACAG00000029186.2"/>
</dbReference>
<dbReference type="Proteomes" id="UP000001646">
    <property type="component" value="Unplaced"/>
</dbReference>
<dbReference type="InterPro" id="IPR006085">
    <property type="entry name" value="XPG_DNA_repair_N"/>
</dbReference>
<dbReference type="Bgee" id="ENSACAG00000029186">
    <property type="expression patterns" value="Expressed in adrenal gland and 1 other cell type or tissue"/>
</dbReference>
<dbReference type="PROSITE" id="PS00841">
    <property type="entry name" value="XPG_1"/>
    <property type="match status" value="1"/>
</dbReference>
<dbReference type="InterPro" id="IPR019974">
    <property type="entry name" value="XPG_CS"/>
</dbReference>
<dbReference type="HOGENOM" id="CLU_614747_0_0_1"/>
<keyword evidence="5" id="KW-0234">DNA repair</keyword>
<protein>
    <recommendedName>
        <fullName evidence="10">XPG N-terminal domain-containing protein</fullName>
    </recommendedName>
</protein>
<dbReference type="PANTHER" id="PTHR11081:SF9">
    <property type="entry name" value="FLAP ENDONUCLEASE 1"/>
    <property type="match status" value="1"/>
</dbReference>
<sequence length="249" mass="26708">MLRGTLVQSNGRVGGERGLGQALLLPLSPSRRGPAMGIVKLAELVEEAAPEAVRTIPLERYRDQVVALDASVAISQFRTAMPPIINRHGQNISLLQGLFYRTLHLLKKGIRPVFVFDGKPPDLKRPVLAKRAAISGASKDAADPTTSGLPQRLPKQDYETLLSCLGVPYVQAPAEAEATCAALVKAGLASATATEDMDALPFGSLRLLRHLNTKNGTVEEISLPVLLEKLSMTQEQVRPGGSSGFWVCL</sequence>
<keyword evidence="9" id="KW-1185">Reference proteome</keyword>
<dbReference type="SMART" id="SM00485">
    <property type="entry name" value="XPGN"/>
    <property type="match status" value="1"/>
</dbReference>
<evidence type="ECO:0000259" key="7">
    <source>
        <dbReference type="SMART" id="SM00485"/>
    </source>
</evidence>
<dbReference type="InterPro" id="IPR029060">
    <property type="entry name" value="PIN-like_dom_sf"/>
</dbReference>
<evidence type="ECO:0000256" key="4">
    <source>
        <dbReference type="ARBA" id="ARBA00022842"/>
    </source>
</evidence>
<dbReference type="SUPFAM" id="SSF88723">
    <property type="entry name" value="PIN domain-like"/>
    <property type="match status" value="1"/>
</dbReference>
<evidence type="ECO:0000259" key="6">
    <source>
        <dbReference type="SMART" id="SM00484"/>
    </source>
</evidence>
<dbReference type="Pfam" id="PF00752">
    <property type="entry name" value="XPG_N"/>
    <property type="match status" value="1"/>
</dbReference>
<keyword evidence="2" id="KW-0540">Nuclease</keyword>
<dbReference type="InterPro" id="IPR006086">
    <property type="entry name" value="XPG-I_dom"/>
</dbReference>
<keyword evidence="3" id="KW-0227">DNA damage</keyword>
<dbReference type="GeneTree" id="ENSGT00940000155807"/>
<name>R4GCI5_ANOCA</name>
<proteinExistence type="predicted"/>
<reference evidence="8" key="3">
    <citation type="submission" date="2025-09" db="UniProtKB">
        <authorList>
            <consortium name="Ensembl"/>
        </authorList>
    </citation>
    <scope>IDENTIFICATION</scope>
</reference>
<reference evidence="8" key="1">
    <citation type="submission" date="2009-12" db="EMBL/GenBank/DDBJ databases">
        <title>The Genome Sequence of Anolis carolinensis (Green Anole Lizard).</title>
        <authorList>
            <consortium name="The Genome Sequencing Platform"/>
            <person name="Di Palma F."/>
            <person name="Alfoldi J."/>
            <person name="Heiman D."/>
            <person name="Young S."/>
            <person name="Grabherr M."/>
            <person name="Johnson J."/>
            <person name="Lander E.S."/>
            <person name="Lindblad-Toh K."/>
        </authorList>
    </citation>
    <scope>NUCLEOTIDE SEQUENCE [LARGE SCALE GENOMIC DNA]</scope>
    <source>
        <strain evidence="8">JBL SC #1</strain>
    </source>
</reference>
<dbReference type="AlphaFoldDB" id="R4GCI5"/>
<dbReference type="GO" id="GO:0004519">
    <property type="term" value="F:endonuclease activity"/>
    <property type="evidence" value="ECO:0007669"/>
    <property type="project" value="UniProtKB-KW"/>
</dbReference>
<evidence type="ECO:0000256" key="2">
    <source>
        <dbReference type="ARBA" id="ARBA00022759"/>
    </source>
</evidence>
<dbReference type="InParanoid" id="R4GCI5"/>
<dbReference type="Gene3D" id="3.40.50.1010">
    <property type="entry name" value="5'-nuclease"/>
    <property type="match status" value="1"/>
</dbReference>
<dbReference type="GO" id="GO:0046872">
    <property type="term" value="F:metal ion binding"/>
    <property type="evidence" value="ECO:0007669"/>
    <property type="project" value="UniProtKB-KW"/>
</dbReference>
<keyword evidence="1" id="KW-0479">Metal-binding</keyword>
<keyword evidence="4" id="KW-0460">Magnesium</keyword>
<organism evidence="8 9">
    <name type="scientific">Anolis carolinensis</name>
    <name type="common">Green anole</name>
    <name type="synonym">American chameleon</name>
    <dbReference type="NCBI Taxonomy" id="28377"/>
    <lineage>
        <taxon>Eukaryota</taxon>
        <taxon>Metazoa</taxon>
        <taxon>Chordata</taxon>
        <taxon>Craniata</taxon>
        <taxon>Vertebrata</taxon>
        <taxon>Euteleostomi</taxon>
        <taxon>Lepidosauria</taxon>
        <taxon>Squamata</taxon>
        <taxon>Bifurcata</taxon>
        <taxon>Unidentata</taxon>
        <taxon>Episquamata</taxon>
        <taxon>Toxicofera</taxon>
        <taxon>Iguania</taxon>
        <taxon>Dactyloidae</taxon>
        <taxon>Anolis</taxon>
    </lineage>
</organism>
<evidence type="ECO:0008006" key="10">
    <source>
        <dbReference type="Google" id="ProtNLM"/>
    </source>
</evidence>
<dbReference type="InterPro" id="IPR006084">
    <property type="entry name" value="XPG/Rad2"/>
</dbReference>
<dbReference type="PRINTS" id="PR00853">
    <property type="entry name" value="XPGRADSUPER"/>
</dbReference>
<keyword evidence="2" id="KW-0255">Endonuclease</keyword>
<evidence type="ECO:0000256" key="5">
    <source>
        <dbReference type="ARBA" id="ARBA00023204"/>
    </source>
</evidence>
<keyword evidence="2" id="KW-0378">Hydrolase</keyword>
<dbReference type="PANTHER" id="PTHR11081">
    <property type="entry name" value="FLAP ENDONUCLEASE FAMILY MEMBER"/>
    <property type="match status" value="1"/>
</dbReference>
<evidence type="ECO:0000313" key="9">
    <source>
        <dbReference type="Proteomes" id="UP000001646"/>
    </source>
</evidence>